<comment type="caution">
    <text evidence="2">The sequence shown here is derived from an EMBL/GenBank/DDBJ whole genome shotgun (WGS) entry which is preliminary data.</text>
</comment>
<dbReference type="RefSeq" id="WP_136930946.1">
    <property type="nucleotide sequence ID" value="NZ_SSMQ01000022.1"/>
</dbReference>
<sequence length="333" mass="37134">MPDLYENLAAVSQKDRQQRERCLAYAREHAVGQVEGLFAQEGMVRRIWREGAMLAAIPPAVVLEVLLPEVAEGVGRFSDYQTKLMARTRRTVYATHALVFGDLSMSIEVGGRIFQLHERVRGGISSRSSEGRAGTRYRANDPAALQWVFATLVQGALTTYEAAVEPLDRDDRARFYEESKRWGAVVGLPPEQLPPDWESFARYFEEMVEGALELGDMAKDILRVLFGPPYMRGVARLCAGLLPERWRSAVGLPWDADAKRAYEIALGALRRTRHLPPALRYVPAWHQAAARIEAARGGGVSKTTRIVQALDARGWIPAGLAPPEEVMRRCPRG</sequence>
<feature type="domain" description="ER-bound oxygenase mpaB/mpaB'/Rubber oxygenase catalytic" evidence="1">
    <location>
        <begin position="45"/>
        <end position="270"/>
    </location>
</feature>
<dbReference type="InterPro" id="IPR018713">
    <property type="entry name" value="MPAB/Lcp_cat_dom"/>
</dbReference>
<proteinExistence type="predicted"/>
<reference evidence="2 3" key="1">
    <citation type="submission" date="2019-04" db="EMBL/GenBank/DDBJ databases">
        <authorList>
            <person name="Li Y."/>
            <person name="Wang J."/>
        </authorList>
    </citation>
    <scope>NUCLEOTIDE SEQUENCE [LARGE SCALE GENOMIC DNA]</scope>
    <source>
        <strain evidence="2 3">DSM 14668</strain>
    </source>
</reference>
<dbReference type="Proteomes" id="UP000309215">
    <property type="component" value="Unassembled WGS sequence"/>
</dbReference>
<dbReference type="GO" id="GO:0016491">
    <property type="term" value="F:oxidoreductase activity"/>
    <property type="evidence" value="ECO:0007669"/>
    <property type="project" value="InterPro"/>
</dbReference>
<keyword evidence="3" id="KW-1185">Reference proteome</keyword>
<gene>
    <name evidence="2" type="ORF">E8A74_21595</name>
</gene>
<dbReference type="EMBL" id="SSMQ01000022">
    <property type="protein sequence ID" value="TKD05139.1"/>
    <property type="molecule type" value="Genomic_DNA"/>
</dbReference>
<organism evidence="2 3">
    <name type="scientific">Polyangium fumosum</name>
    <dbReference type="NCBI Taxonomy" id="889272"/>
    <lineage>
        <taxon>Bacteria</taxon>
        <taxon>Pseudomonadati</taxon>
        <taxon>Myxococcota</taxon>
        <taxon>Polyangia</taxon>
        <taxon>Polyangiales</taxon>
        <taxon>Polyangiaceae</taxon>
        <taxon>Polyangium</taxon>
    </lineage>
</organism>
<evidence type="ECO:0000313" key="3">
    <source>
        <dbReference type="Proteomes" id="UP000309215"/>
    </source>
</evidence>
<evidence type="ECO:0000259" key="1">
    <source>
        <dbReference type="Pfam" id="PF09995"/>
    </source>
</evidence>
<dbReference type="PANTHER" id="PTHR36151:SF3">
    <property type="entry name" value="ER-BOUND OXYGENASE MPAB_MPAB'_RUBBER OXYGENASE CATALYTIC DOMAIN-CONTAINING PROTEIN"/>
    <property type="match status" value="1"/>
</dbReference>
<dbReference type="OrthoDB" id="108890at2"/>
<dbReference type="PANTHER" id="PTHR36151">
    <property type="entry name" value="BLR2777 PROTEIN"/>
    <property type="match status" value="1"/>
</dbReference>
<dbReference type="AlphaFoldDB" id="A0A4U1J9P4"/>
<evidence type="ECO:0000313" key="2">
    <source>
        <dbReference type="EMBL" id="TKD05139.1"/>
    </source>
</evidence>
<dbReference type="Pfam" id="PF09995">
    <property type="entry name" value="MPAB_Lcp_cat"/>
    <property type="match status" value="1"/>
</dbReference>
<accession>A0A4U1J9P4</accession>
<name>A0A4U1J9P4_9BACT</name>
<protein>
    <submittedName>
        <fullName evidence="2">DUF2236 domain-containing protein</fullName>
    </submittedName>
</protein>